<protein>
    <submittedName>
        <fullName evidence="3">ABC transporter substrate-binding protein</fullName>
    </submittedName>
</protein>
<dbReference type="PANTHER" id="PTHR30483">
    <property type="entry name" value="LEUCINE-SPECIFIC-BINDING PROTEIN"/>
    <property type="match status" value="1"/>
</dbReference>
<accession>A0ABD6ADI5</accession>
<dbReference type="Pfam" id="PF13458">
    <property type="entry name" value="Peripla_BP_6"/>
    <property type="match status" value="1"/>
</dbReference>
<comment type="caution">
    <text evidence="3">The sequence shown here is derived from an EMBL/GenBank/DDBJ whole genome shotgun (WGS) entry which is preliminary data.</text>
</comment>
<dbReference type="Proteomes" id="UP001596547">
    <property type="component" value="Unassembled WGS sequence"/>
</dbReference>
<dbReference type="InterPro" id="IPR019546">
    <property type="entry name" value="TAT_signal_bac_arc"/>
</dbReference>
<dbReference type="NCBIfam" id="TIGR01409">
    <property type="entry name" value="TAT_signal_seq"/>
    <property type="match status" value="1"/>
</dbReference>
<keyword evidence="4" id="KW-1185">Reference proteome</keyword>
<dbReference type="PROSITE" id="PS51318">
    <property type="entry name" value="TAT"/>
    <property type="match status" value="1"/>
</dbReference>
<evidence type="ECO:0000256" key="1">
    <source>
        <dbReference type="ARBA" id="ARBA00022729"/>
    </source>
</evidence>
<organism evidence="3 4">
    <name type="scientific">Halomarina halobia</name>
    <dbReference type="NCBI Taxonomy" id="3033386"/>
    <lineage>
        <taxon>Archaea</taxon>
        <taxon>Methanobacteriati</taxon>
        <taxon>Methanobacteriota</taxon>
        <taxon>Stenosarchaea group</taxon>
        <taxon>Halobacteria</taxon>
        <taxon>Halobacteriales</taxon>
        <taxon>Natronomonadaceae</taxon>
        <taxon>Halomarina</taxon>
    </lineage>
</organism>
<dbReference type="EMBL" id="JBHTBF010000003">
    <property type="protein sequence ID" value="MFC7318381.1"/>
    <property type="molecule type" value="Genomic_DNA"/>
</dbReference>
<evidence type="ECO:0000313" key="4">
    <source>
        <dbReference type="Proteomes" id="UP001596547"/>
    </source>
</evidence>
<evidence type="ECO:0000259" key="2">
    <source>
        <dbReference type="Pfam" id="PF13458"/>
    </source>
</evidence>
<gene>
    <name evidence="3" type="ORF">ACFQPE_16500</name>
</gene>
<dbReference type="AlphaFoldDB" id="A0ABD6ADI5"/>
<dbReference type="PANTHER" id="PTHR30483:SF37">
    <property type="entry name" value="ABC TRANSPORTER SUBSTRATE-BINDING PROTEIN"/>
    <property type="match status" value="1"/>
</dbReference>
<dbReference type="CDD" id="cd06340">
    <property type="entry name" value="PBP1_ABC_ligand_binding-like"/>
    <property type="match status" value="1"/>
</dbReference>
<evidence type="ECO:0000313" key="3">
    <source>
        <dbReference type="EMBL" id="MFC7318381.1"/>
    </source>
</evidence>
<dbReference type="RefSeq" id="WP_276306733.1">
    <property type="nucleotide sequence ID" value="NZ_CP119993.1"/>
</dbReference>
<dbReference type="InterPro" id="IPR028081">
    <property type="entry name" value="Leu-bd"/>
</dbReference>
<reference evidence="3 4" key="1">
    <citation type="journal article" date="2019" name="Int. J. Syst. Evol. Microbiol.">
        <title>The Global Catalogue of Microorganisms (GCM) 10K type strain sequencing project: providing services to taxonomists for standard genome sequencing and annotation.</title>
        <authorList>
            <consortium name="The Broad Institute Genomics Platform"/>
            <consortium name="The Broad Institute Genome Sequencing Center for Infectious Disease"/>
            <person name="Wu L."/>
            <person name="Ma J."/>
        </authorList>
    </citation>
    <scope>NUCLEOTIDE SEQUENCE [LARGE SCALE GENOMIC DNA]</scope>
    <source>
        <strain evidence="3 4">PSR21</strain>
    </source>
</reference>
<proteinExistence type="predicted"/>
<keyword evidence="1" id="KW-0732">Signal</keyword>
<name>A0ABD6ADI5_9EURY</name>
<feature type="domain" description="Leucine-binding protein" evidence="2">
    <location>
        <begin position="62"/>
        <end position="406"/>
    </location>
</feature>
<dbReference type="Gene3D" id="3.40.50.2300">
    <property type="match status" value="2"/>
</dbReference>
<dbReference type="InterPro" id="IPR006311">
    <property type="entry name" value="TAT_signal"/>
</dbReference>
<dbReference type="SUPFAM" id="SSF53822">
    <property type="entry name" value="Periplasmic binding protein-like I"/>
    <property type="match status" value="1"/>
</dbReference>
<dbReference type="GeneID" id="79317441"/>
<dbReference type="InterPro" id="IPR028082">
    <property type="entry name" value="Peripla_BP_I"/>
</dbReference>
<sequence length="430" mass="44542">MPSNRKRHTATSRRSFIKYAGAAGTIGLTGLAGCASDDAGNGGGGGNGSGGGTAGGGNAEEVVIGSNHPLSGGLASTGTGMHNAVRLAAERKNEAGGIESLGGAQVTVIKGDNQGKQELGGQVSQELIEEGAHLLTGCYASPATTSATQVAERAKTPFVVSVAADDDILQGRGLNYVYRPQPPAKKMAEDYATLVPEAIRDNGGTLDTAGLFYVNNSYGQAIRNHLKTFLPENDVEVVAETALEFGASNANTQVSKLKGADPDTIIATTYVPGGVTLMKALRDQNYRPPHLTACASATFTDDDAVADLGQAANGVMDNNYALNPTIEKTEEVKQQFNKQFDQGFSATVGMAYTAAEVAIAGIEAAGSTDKDEINAALEKLEYADHIAAMGPVSFKENGENENALAPVNQVQEGAVKVVYPEEYAEAKPQV</sequence>
<dbReference type="PROSITE" id="PS51257">
    <property type="entry name" value="PROKAR_LIPOPROTEIN"/>
    <property type="match status" value="1"/>
</dbReference>
<dbReference type="InterPro" id="IPR051010">
    <property type="entry name" value="BCAA_transport"/>
</dbReference>